<gene>
    <name evidence="26" type="ORF">SAMN05216404_12511</name>
</gene>
<dbReference type="InterPro" id="IPR001610">
    <property type="entry name" value="PAC"/>
</dbReference>
<evidence type="ECO:0000256" key="20">
    <source>
        <dbReference type="SAM" id="MobiDB-lite"/>
    </source>
</evidence>
<sequence>MSELDQTPEIQGAIKYPIRDHIVTLVVTISAIGALASAACFALYALKDTENYAIPMRQLQAEITYYDVVLTQAAMIVAATGRDDWRRRYDNAAAALNDKLAAAAELARSNDIKRSIAKIQDTNVRLIELETLAIGLGRNDNPEAALDIFYASDYVENKQALTRELEAVKGTIGQYIDESVRREKQLFIGSLILSLVLVLIFLPSAWFRLIRAQRKWRAILEANINFAQRAQKESILYFNHSRNFLAIAGFDGYFTHLNPAWAAFGFKVEELLSCPLTSFVRSKAHPDVIAYLNKSDLGTALSLESQIRCKDGSLRWVFWNITPMQENRKLYISGQDITERKRIETELVQARQAAESASNAKSEFLANMSHEIRTPMNGILGTVDLLLDTALTPSQRKLAGLASASAETLLVIINDILDFSKMEAGKLSIDPTPFDLLQAVEEVATLVAMQPTRKPEVNIVVRYLPDVPRYVVGDASRIRQILTNLTNNAVKFTEQGHVLISVSTYKLDEDEASLRFSVEDSGIGIATDKIESLFDKFTQADASTTRRYGGTGLGLAISRQLIQLMGGSIDVKSRLGMGSTFSFTLNLPLQKERPVEARPPMDFAAARILIVDDNYVNRVVLEEQVRAWRMRIGSCASGPEALRALHVAHAAGDPYQIAILDYQMPDMNGEMLGKAIKADPLLLDTQLIMLSSLGHGGDIKARLKKSGFAAYLVKPTRQSELLETLVSIWEAHRNRDPINLINDPQPVPQTQNVLTTVSTDRPFVGTRVLLAEDNVTNQIVAAAILRNLGCEVDIAANGSEALKMVETRVYEIAFMDCEMPEMDGFEATAAIRRLAGNKSKLRIVAVTAQALQGDRQRCLAAGMDDYITKPVKQEDFAARLKKWVPIKLQEQQSEAERHDTKNEKILDPDIPTSSSPSISPAISDTSSSLSLEGVARLQALEVSTGPSLVSQVYLSFVKDSVERISILRSCLNNDNAKLLRNTAHAIRGASANVGALRLADIAQQLEALDKNSVRTEASGLVEQIEVEFERVKTEISELGICIAFIP</sequence>
<dbReference type="FunFam" id="1.10.287.130:FF:000002">
    <property type="entry name" value="Two-component osmosensing histidine kinase"/>
    <property type="match status" value="1"/>
</dbReference>
<evidence type="ECO:0000313" key="26">
    <source>
        <dbReference type="EMBL" id="SEO47849.1"/>
    </source>
</evidence>
<dbReference type="Pfam" id="PF02518">
    <property type="entry name" value="HATPase_c"/>
    <property type="match status" value="1"/>
</dbReference>
<name>A0A1H8Q0V2_9PROT</name>
<dbReference type="PROSITE" id="PS50113">
    <property type="entry name" value="PAC"/>
    <property type="match status" value="1"/>
</dbReference>
<keyword evidence="12" id="KW-0902">Two-component regulatory system</keyword>
<evidence type="ECO:0000256" key="4">
    <source>
        <dbReference type="ARBA" id="ARBA00022475"/>
    </source>
</evidence>
<evidence type="ECO:0000256" key="5">
    <source>
        <dbReference type="ARBA" id="ARBA00022553"/>
    </source>
</evidence>
<dbReference type="SMART" id="SM00388">
    <property type="entry name" value="HisKA"/>
    <property type="match status" value="1"/>
</dbReference>
<dbReference type="PRINTS" id="PR00344">
    <property type="entry name" value="BCTRLSENSOR"/>
</dbReference>
<feature type="compositionally biased region" description="Low complexity" evidence="20">
    <location>
        <begin position="908"/>
        <end position="922"/>
    </location>
</feature>
<dbReference type="InterPro" id="IPR011006">
    <property type="entry name" value="CheY-like_superfamily"/>
</dbReference>
<feature type="domain" description="HPt" evidence="25">
    <location>
        <begin position="945"/>
        <end position="1038"/>
    </location>
</feature>
<dbReference type="InterPro" id="IPR001789">
    <property type="entry name" value="Sig_transdc_resp-reg_receiver"/>
</dbReference>
<feature type="modified residue" description="4-aspartylphosphate" evidence="19">
    <location>
        <position position="816"/>
    </location>
</feature>
<dbReference type="PANTHER" id="PTHR45339">
    <property type="entry name" value="HYBRID SIGNAL TRANSDUCTION HISTIDINE KINASE J"/>
    <property type="match status" value="1"/>
</dbReference>
<dbReference type="NCBIfam" id="TIGR00229">
    <property type="entry name" value="sensory_box"/>
    <property type="match status" value="1"/>
</dbReference>
<proteinExistence type="predicted"/>
<evidence type="ECO:0000256" key="7">
    <source>
        <dbReference type="ARBA" id="ARBA00022692"/>
    </source>
</evidence>
<dbReference type="SMART" id="SM00448">
    <property type="entry name" value="REC"/>
    <property type="match status" value="2"/>
</dbReference>
<dbReference type="InterPro" id="IPR008207">
    <property type="entry name" value="Sig_transdc_His_kin_Hpt_dom"/>
</dbReference>
<evidence type="ECO:0000259" key="25">
    <source>
        <dbReference type="PROSITE" id="PS50894"/>
    </source>
</evidence>
<dbReference type="PROSITE" id="PS50110">
    <property type="entry name" value="RESPONSE_REGULATORY"/>
    <property type="match status" value="2"/>
</dbReference>
<dbReference type="InterPro" id="IPR013656">
    <property type="entry name" value="PAS_4"/>
</dbReference>
<evidence type="ECO:0000256" key="9">
    <source>
        <dbReference type="ARBA" id="ARBA00022777"/>
    </source>
</evidence>
<keyword evidence="4" id="KW-1003">Cell membrane</keyword>
<dbReference type="SUPFAM" id="SSF47226">
    <property type="entry name" value="Histidine-containing phosphotransfer domain, HPT domain"/>
    <property type="match status" value="1"/>
</dbReference>
<dbReference type="Pfam" id="PF08448">
    <property type="entry name" value="PAS_4"/>
    <property type="match status" value="1"/>
</dbReference>
<evidence type="ECO:0000256" key="3">
    <source>
        <dbReference type="ARBA" id="ARBA00012438"/>
    </source>
</evidence>
<dbReference type="SUPFAM" id="SSF47384">
    <property type="entry name" value="Homodimeric domain of signal transducing histidine kinase"/>
    <property type="match status" value="1"/>
</dbReference>
<evidence type="ECO:0000256" key="10">
    <source>
        <dbReference type="ARBA" id="ARBA00022840"/>
    </source>
</evidence>
<protein>
    <recommendedName>
        <fullName evidence="16">Sensory/regulatory protein RpfC</fullName>
        <ecNumber evidence="3">2.7.13.3</ecNumber>
    </recommendedName>
    <alternativeName>
        <fullName evidence="17">Virulence sensor protein BvgS</fullName>
    </alternativeName>
</protein>
<keyword evidence="7 21" id="KW-0812">Transmembrane</keyword>
<evidence type="ECO:0000256" key="6">
    <source>
        <dbReference type="ARBA" id="ARBA00022679"/>
    </source>
</evidence>
<evidence type="ECO:0000313" key="27">
    <source>
        <dbReference type="Proteomes" id="UP000183898"/>
    </source>
</evidence>
<keyword evidence="6" id="KW-0808">Transferase</keyword>
<feature type="transmembrane region" description="Helical" evidence="21">
    <location>
        <begin position="21"/>
        <end position="44"/>
    </location>
</feature>
<evidence type="ECO:0000259" key="23">
    <source>
        <dbReference type="PROSITE" id="PS50110"/>
    </source>
</evidence>
<dbReference type="CDD" id="cd17546">
    <property type="entry name" value="REC_hyHK_CKI1_RcsC-like"/>
    <property type="match status" value="1"/>
</dbReference>
<dbReference type="FunFam" id="3.30.565.10:FF:000010">
    <property type="entry name" value="Sensor histidine kinase RcsC"/>
    <property type="match status" value="1"/>
</dbReference>
<feature type="region of interest" description="Disordered" evidence="20">
    <location>
        <begin position="891"/>
        <end position="922"/>
    </location>
</feature>
<dbReference type="SUPFAM" id="SSF52172">
    <property type="entry name" value="CheY-like"/>
    <property type="match status" value="2"/>
</dbReference>
<keyword evidence="5 19" id="KW-0597">Phosphoprotein</keyword>
<dbReference type="SMART" id="SM00387">
    <property type="entry name" value="HATPase_c"/>
    <property type="match status" value="1"/>
</dbReference>
<feature type="transmembrane region" description="Helical" evidence="21">
    <location>
        <begin position="186"/>
        <end position="207"/>
    </location>
</feature>
<feature type="modified residue" description="Phosphohistidine" evidence="18">
    <location>
        <position position="984"/>
    </location>
</feature>
<dbReference type="AlphaFoldDB" id="A0A1H8Q0V2"/>
<dbReference type="Pfam" id="PF00512">
    <property type="entry name" value="HisKA"/>
    <property type="match status" value="1"/>
</dbReference>
<organism evidence="26 27">
    <name type="scientific">Nitrosospira multiformis</name>
    <dbReference type="NCBI Taxonomy" id="1231"/>
    <lineage>
        <taxon>Bacteria</taxon>
        <taxon>Pseudomonadati</taxon>
        <taxon>Pseudomonadota</taxon>
        <taxon>Betaproteobacteria</taxon>
        <taxon>Nitrosomonadales</taxon>
        <taxon>Nitrosomonadaceae</taxon>
        <taxon>Nitrosospira</taxon>
    </lineage>
</organism>
<dbReference type="GO" id="GO:0005886">
    <property type="term" value="C:plasma membrane"/>
    <property type="evidence" value="ECO:0007669"/>
    <property type="project" value="UniProtKB-SubCell"/>
</dbReference>
<evidence type="ECO:0000256" key="13">
    <source>
        <dbReference type="ARBA" id="ARBA00023136"/>
    </source>
</evidence>
<dbReference type="Pfam" id="PF01627">
    <property type="entry name" value="Hpt"/>
    <property type="match status" value="1"/>
</dbReference>
<feature type="domain" description="Response regulatory" evidence="23">
    <location>
        <begin position="767"/>
        <end position="884"/>
    </location>
</feature>
<dbReference type="InterPro" id="IPR036890">
    <property type="entry name" value="HATPase_C_sf"/>
</dbReference>
<keyword evidence="10" id="KW-0067">ATP-binding</keyword>
<evidence type="ECO:0000256" key="21">
    <source>
        <dbReference type="SAM" id="Phobius"/>
    </source>
</evidence>
<dbReference type="InterPro" id="IPR000700">
    <property type="entry name" value="PAS-assoc_C"/>
</dbReference>
<evidence type="ECO:0000256" key="12">
    <source>
        <dbReference type="ARBA" id="ARBA00023012"/>
    </source>
</evidence>
<dbReference type="InterPro" id="IPR036641">
    <property type="entry name" value="HPT_dom_sf"/>
</dbReference>
<dbReference type="PROSITE" id="PS50894">
    <property type="entry name" value="HPT"/>
    <property type="match status" value="1"/>
</dbReference>
<dbReference type="EC" id="2.7.13.3" evidence="3"/>
<evidence type="ECO:0000256" key="15">
    <source>
        <dbReference type="ARBA" id="ARBA00064003"/>
    </source>
</evidence>
<dbReference type="CDD" id="cd00156">
    <property type="entry name" value="REC"/>
    <property type="match status" value="1"/>
</dbReference>
<evidence type="ECO:0000256" key="16">
    <source>
        <dbReference type="ARBA" id="ARBA00068150"/>
    </source>
</evidence>
<dbReference type="Gene3D" id="3.30.565.10">
    <property type="entry name" value="Histidine kinase-like ATPase, C-terminal domain"/>
    <property type="match status" value="1"/>
</dbReference>
<reference evidence="26 27" key="1">
    <citation type="submission" date="2016-10" db="EMBL/GenBank/DDBJ databases">
        <authorList>
            <person name="de Groot N.N."/>
        </authorList>
    </citation>
    <scope>NUCLEOTIDE SEQUENCE [LARGE SCALE GENOMIC DNA]</scope>
    <source>
        <strain evidence="26 27">Nl18</strain>
    </source>
</reference>
<comment type="subcellular location">
    <subcellularLocation>
        <location evidence="2">Cell membrane</location>
        <topology evidence="2">Multi-pass membrane protein</topology>
    </subcellularLocation>
</comment>
<dbReference type="PROSITE" id="PS50109">
    <property type="entry name" value="HIS_KIN"/>
    <property type="match status" value="1"/>
</dbReference>
<evidence type="ECO:0000256" key="19">
    <source>
        <dbReference type="PROSITE-ProRule" id="PRU00169"/>
    </source>
</evidence>
<dbReference type="GO" id="GO:0000155">
    <property type="term" value="F:phosphorelay sensor kinase activity"/>
    <property type="evidence" value="ECO:0007669"/>
    <property type="project" value="InterPro"/>
</dbReference>
<accession>A0A1H8Q0V2</accession>
<dbReference type="Gene3D" id="3.30.450.20">
    <property type="entry name" value="PAS domain"/>
    <property type="match status" value="1"/>
</dbReference>
<dbReference type="CDD" id="cd00130">
    <property type="entry name" value="PAS"/>
    <property type="match status" value="1"/>
</dbReference>
<dbReference type="InterPro" id="IPR000014">
    <property type="entry name" value="PAS"/>
</dbReference>
<evidence type="ECO:0000256" key="14">
    <source>
        <dbReference type="ARBA" id="ARBA00058004"/>
    </source>
</evidence>
<dbReference type="InterPro" id="IPR005467">
    <property type="entry name" value="His_kinase_dom"/>
</dbReference>
<dbReference type="PANTHER" id="PTHR45339:SF1">
    <property type="entry name" value="HYBRID SIGNAL TRANSDUCTION HISTIDINE KINASE J"/>
    <property type="match status" value="1"/>
</dbReference>
<keyword evidence="11 21" id="KW-1133">Transmembrane helix</keyword>
<evidence type="ECO:0000256" key="11">
    <source>
        <dbReference type="ARBA" id="ARBA00022989"/>
    </source>
</evidence>
<dbReference type="InterPro" id="IPR004358">
    <property type="entry name" value="Sig_transdc_His_kin-like_C"/>
</dbReference>
<comment type="catalytic activity">
    <reaction evidence="1">
        <text>ATP + protein L-histidine = ADP + protein N-phospho-L-histidine.</text>
        <dbReference type="EC" id="2.7.13.3"/>
    </reaction>
</comment>
<dbReference type="InterPro" id="IPR003594">
    <property type="entry name" value="HATPase_dom"/>
</dbReference>
<evidence type="ECO:0000259" key="22">
    <source>
        <dbReference type="PROSITE" id="PS50109"/>
    </source>
</evidence>
<evidence type="ECO:0000256" key="1">
    <source>
        <dbReference type="ARBA" id="ARBA00000085"/>
    </source>
</evidence>
<dbReference type="Gene3D" id="3.40.50.2300">
    <property type="match status" value="2"/>
</dbReference>
<keyword evidence="9" id="KW-0418">Kinase</keyword>
<dbReference type="CDD" id="cd16922">
    <property type="entry name" value="HATPase_EvgS-ArcB-TorS-like"/>
    <property type="match status" value="1"/>
</dbReference>
<feature type="modified residue" description="4-aspartylphosphate" evidence="19">
    <location>
        <position position="661"/>
    </location>
</feature>
<feature type="compositionally biased region" description="Basic and acidic residues" evidence="20">
    <location>
        <begin position="894"/>
        <end position="907"/>
    </location>
</feature>
<feature type="domain" description="PAC" evidence="24">
    <location>
        <begin position="301"/>
        <end position="349"/>
    </location>
</feature>
<feature type="domain" description="Histidine kinase" evidence="22">
    <location>
        <begin position="367"/>
        <end position="589"/>
    </location>
</feature>
<dbReference type="InterPro" id="IPR036097">
    <property type="entry name" value="HisK_dim/P_sf"/>
</dbReference>
<keyword evidence="13 21" id="KW-0472">Membrane</keyword>
<evidence type="ECO:0000256" key="8">
    <source>
        <dbReference type="ARBA" id="ARBA00022741"/>
    </source>
</evidence>
<feature type="domain" description="Response regulatory" evidence="23">
    <location>
        <begin position="607"/>
        <end position="729"/>
    </location>
</feature>
<dbReference type="Pfam" id="PF00072">
    <property type="entry name" value="Response_reg"/>
    <property type="match status" value="2"/>
</dbReference>
<dbReference type="EMBL" id="FOCT01000025">
    <property type="protein sequence ID" value="SEO47849.1"/>
    <property type="molecule type" value="Genomic_DNA"/>
</dbReference>
<dbReference type="GO" id="GO:0005524">
    <property type="term" value="F:ATP binding"/>
    <property type="evidence" value="ECO:0007669"/>
    <property type="project" value="UniProtKB-KW"/>
</dbReference>
<comment type="function">
    <text evidence="14">Member of the two-component regulatory system BvgS/BvgA. Phosphorylates BvgA via a four-step phosphorelay in response to environmental signals.</text>
</comment>
<keyword evidence="8" id="KW-0547">Nucleotide-binding</keyword>
<dbReference type="CDD" id="cd00082">
    <property type="entry name" value="HisKA"/>
    <property type="match status" value="1"/>
</dbReference>
<dbReference type="Gene3D" id="1.20.120.160">
    <property type="entry name" value="HPT domain"/>
    <property type="match status" value="1"/>
</dbReference>
<dbReference type="Proteomes" id="UP000183898">
    <property type="component" value="Unassembled WGS sequence"/>
</dbReference>
<dbReference type="Gene3D" id="1.10.287.130">
    <property type="match status" value="1"/>
</dbReference>
<dbReference type="SUPFAM" id="SSF55874">
    <property type="entry name" value="ATPase domain of HSP90 chaperone/DNA topoisomerase II/histidine kinase"/>
    <property type="match status" value="1"/>
</dbReference>
<evidence type="ECO:0000259" key="24">
    <source>
        <dbReference type="PROSITE" id="PS50113"/>
    </source>
</evidence>
<evidence type="ECO:0000256" key="2">
    <source>
        <dbReference type="ARBA" id="ARBA00004651"/>
    </source>
</evidence>
<dbReference type="InterPro" id="IPR035965">
    <property type="entry name" value="PAS-like_dom_sf"/>
</dbReference>
<comment type="subunit">
    <text evidence="15">At low DSF concentrations, interacts with RpfF.</text>
</comment>
<dbReference type="RefSeq" id="WP_074749199.1">
    <property type="nucleotide sequence ID" value="NZ_FOCT01000025.1"/>
</dbReference>
<dbReference type="CDD" id="cd00088">
    <property type="entry name" value="HPT"/>
    <property type="match status" value="1"/>
</dbReference>
<dbReference type="SUPFAM" id="SSF55785">
    <property type="entry name" value="PYP-like sensor domain (PAS domain)"/>
    <property type="match status" value="1"/>
</dbReference>
<dbReference type="InterPro" id="IPR003661">
    <property type="entry name" value="HisK_dim/P_dom"/>
</dbReference>
<evidence type="ECO:0000256" key="17">
    <source>
        <dbReference type="ARBA" id="ARBA00070152"/>
    </source>
</evidence>
<evidence type="ECO:0000256" key="18">
    <source>
        <dbReference type="PROSITE-ProRule" id="PRU00110"/>
    </source>
</evidence>
<dbReference type="SMART" id="SM00086">
    <property type="entry name" value="PAC"/>
    <property type="match status" value="1"/>
</dbReference>